<dbReference type="SMART" id="SM00554">
    <property type="entry name" value="FAS1"/>
    <property type="match status" value="1"/>
</dbReference>
<dbReference type="PROSITE" id="PS51257">
    <property type="entry name" value="PROKAR_LIPOPROTEIN"/>
    <property type="match status" value="1"/>
</dbReference>
<dbReference type="Proteomes" id="UP000054537">
    <property type="component" value="Unassembled WGS sequence"/>
</dbReference>
<dbReference type="PROSITE" id="PS50213">
    <property type="entry name" value="FAS1"/>
    <property type="match status" value="1"/>
</dbReference>
<proteinExistence type="predicted"/>
<dbReference type="eggNOG" id="COG2335">
    <property type="taxonomic scope" value="Bacteria"/>
</dbReference>
<keyword evidence="3" id="KW-1185">Reference proteome</keyword>
<organism evidence="2 3">
    <name type="scientific">Actinoplanes utahensis</name>
    <dbReference type="NCBI Taxonomy" id="1869"/>
    <lineage>
        <taxon>Bacteria</taxon>
        <taxon>Bacillati</taxon>
        <taxon>Actinomycetota</taxon>
        <taxon>Actinomycetes</taxon>
        <taxon>Micromonosporales</taxon>
        <taxon>Micromonosporaceae</taxon>
        <taxon>Actinoplanes</taxon>
    </lineage>
</organism>
<feature type="domain" description="FAS1" evidence="1">
    <location>
        <begin position="51"/>
        <end position="178"/>
    </location>
</feature>
<reference evidence="2 3" key="1">
    <citation type="submission" date="2014-10" db="EMBL/GenBank/DDBJ databases">
        <title>Draft genome sequence of Actinoplanes utahensis NRRL 12052.</title>
        <authorList>
            <person name="Velasco-Bucheli B."/>
            <person name="del Cerro C."/>
            <person name="Hormigo D."/>
            <person name="Garcia J.L."/>
            <person name="Acebal C."/>
            <person name="Arroyo M."/>
            <person name="de la Mata I."/>
        </authorList>
    </citation>
    <scope>NUCLEOTIDE SEQUENCE [LARGE SCALE GENOMIC DNA]</scope>
    <source>
        <strain evidence="2 3">NRRL 12052</strain>
    </source>
</reference>
<sequence>MKRASLAVVLTVTLSGCGFQGPGGTVTAQPLPSGSTPADACAPHNLAAMAGKPVTAAIAANPGLSGMVAGLDRAGLGTLDEAPALTLFATSDRFLAVFPFQRIPPLWDDPAELAQLLKQAAVPQRLEPDRLPGTHTTMGGTQAVVTTDAGRLRVNDTRVACQQLDTTNAAIYIVDQMVPQR</sequence>
<dbReference type="InterPro" id="IPR036378">
    <property type="entry name" value="FAS1_dom_sf"/>
</dbReference>
<dbReference type="Pfam" id="PF02469">
    <property type="entry name" value="Fasciclin"/>
    <property type="match status" value="1"/>
</dbReference>
<accession>A0A0A6URA8</accession>
<dbReference type="Gene3D" id="2.30.180.10">
    <property type="entry name" value="FAS1 domain"/>
    <property type="match status" value="1"/>
</dbReference>
<dbReference type="SUPFAM" id="SSF82153">
    <property type="entry name" value="FAS1 domain"/>
    <property type="match status" value="1"/>
</dbReference>
<dbReference type="STRING" id="1869.MB27_10815"/>
<gene>
    <name evidence="2" type="ORF">MB27_10815</name>
</gene>
<dbReference type="RefSeq" id="WP_043524087.1">
    <property type="nucleotide sequence ID" value="NZ_BAABKU010000015.1"/>
</dbReference>
<evidence type="ECO:0000259" key="1">
    <source>
        <dbReference type="PROSITE" id="PS50213"/>
    </source>
</evidence>
<protein>
    <recommendedName>
        <fullName evidence="1">FAS1 domain-containing protein</fullName>
    </recommendedName>
</protein>
<dbReference type="EMBL" id="JRTT01000010">
    <property type="protein sequence ID" value="KHD77568.1"/>
    <property type="molecule type" value="Genomic_DNA"/>
</dbReference>
<evidence type="ECO:0000313" key="2">
    <source>
        <dbReference type="EMBL" id="KHD77568.1"/>
    </source>
</evidence>
<comment type="caution">
    <text evidence="2">The sequence shown here is derived from an EMBL/GenBank/DDBJ whole genome shotgun (WGS) entry which is preliminary data.</text>
</comment>
<dbReference type="InterPro" id="IPR000782">
    <property type="entry name" value="FAS1_domain"/>
</dbReference>
<evidence type="ECO:0000313" key="3">
    <source>
        <dbReference type="Proteomes" id="UP000054537"/>
    </source>
</evidence>
<dbReference type="AlphaFoldDB" id="A0A0A6URA8"/>
<name>A0A0A6URA8_ACTUT</name>